<sequence length="91" mass="10169">MNHKRLYVGDLPAEVTEEHLTELFAEIGNVESINLVRSARQGLHGFAFVEMSEPEAARLAAQRLNGRTLCGSRLIVYTVPPRSRPRTAPRV</sequence>
<dbReference type="Gene3D" id="3.30.70.330">
    <property type="match status" value="1"/>
</dbReference>
<dbReference type="Pfam" id="PF00076">
    <property type="entry name" value="RRM_1"/>
    <property type="match status" value="1"/>
</dbReference>
<evidence type="ECO:0000256" key="1">
    <source>
        <dbReference type="ARBA" id="ARBA00022884"/>
    </source>
</evidence>
<dbReference type="PANTHER" id="PTHR48025">
    <property type="entry name" value="OS02G0815200 PROTEIN"/>
    <property type="match status" value="1"/>
</dbReference>
<dbReference type="CDD" id="cd00590">
    <property type="entry name" value="RRM_SF"/>
    <property type="match status" value="1"/>
</dbReference>
<dbReference type="InterPro" id="IPR000504">
    <property type="entry name" value="RRM_dom"/>
</dbReference>
<organism evidence="3 4">
    <name type="scientific">Candidatus Thermofonsia Clade 1 bacterium</name>
    <dbReference type="NCBI Taxonomy" id="2364210"/>
    <lineage>
        <taxon>Bacteria</taxon>
        <taxon>Bacillati</taxon>
        <taxon>Chloroflexota</taxon>
        <taxon>Candidatus Thermofontia</taxon>
        <taxon>Candidatus Thermofonsia Clade 1</taxon>
    </lineage>
</organism>
<keyword evidence="1" id="KW-0694">RNA-binding</keyword>
<dbReference type="SMART" id="SM00360">
    <property type="entry name" value="RRM"/>
    <property type="match status" value="1"/>
</dbReference>
<dbReference type="EMBL" id="PGTM01000042">
    <property type="protein sequence ID" value="PJF36611.1"/>
    <property type="molecule type" value="Genomic_DNA"/>
</dbReference>
<evidence type="ECO:0000313" key="3">
    <source>
        <dbReference type="EMBL" id="PJF36611.1"/>
    </source>
</evidence>
<dbReference type="PROSITE" id="PS50102">
    <property type="entry name" value="RRM"/>
    <property type="match status" value="1"/>
</dbReference>
<dbReference type="GO" id="GO:0003723">
    <property type="term" value="F:RNA binding"/>
    <property type="evidence" value="ECO:0007669"/>
    <property type="project" value="UniProtKB-KW"/>
</dbReference>
<feature type="domain" description="RRM" evidence="2">
    <location>
        <begin position="4"/>
        <end position="81"/>
    </location>
</feature>
<comment type="caution">
    <text evidence="3">The sequence shown here is derived from an EMBL/GenBank/DDBJ whole genome shotgun (WGS) entry which is preliminary data.</text>
</comment>
<proteinExistence type="predicted"/>
<protein>
    <submittedName>
        <fullName evidence="3">RNA-binding protein</fullName>
    </submittedName>
</protein>
<dbReference type="Proteomes" id="UP000229681">
    <property type="component" value="Unassembled WGS sequence"/>
</dbReference>
<reference evidence="3 4" key="1">
    <citation type="submission" date="2017-11" db="EMBL/GenBank/DDBJ databases">
        <title>Evolution of Phototrophy in the Chloroflexi Phylum Driven by Horizontal Gene Transfer.</title>
        <authorList>
            <person name="Ward L.M."/>
            <person name="Hemp J."/>
            <person name="Shih P.M."/>
            <person name="Mcglynn S.E."/>
            <person name="Fischer W."/>
        </authorList>
    </citation>
    <scope>NUCLEOTIDE SEQUENCE [LARGE SCALE GENOMIC DNA]</scope>
    <source>
        <strain evidence="3">JP3_13</strain>
    </source>
</reference>
<gene>
    <name evidence="3" type="ORF">CUN49_04590</name>
</gene>
<accession>A0A2M8PGD8</accession>
<evidence type="ECO:0000259" key="2">
    <source>
        <dbReference type="PROSITE" id="PS50102"/>
    </source>
</evidence>
<evidence type="ECO:0000313" key="4">
    <source>
        <dbReference type="Proteomes" id="UP000229681"/>
    </source>
</evidence>
<dbReference type="SUPFAM" id="SSF54928">
    <property type="entry name" value="RNA-binding domain, RBD"/>
    <property type="match status" value="1"/>
</dbReference>
<dbReference type="InterPro" id="IPR012677">
    <property type="entry name" value="Nucleotide-bd_a/b_plait_sf"/>
</dbReference>
<dbReference type="AlphaFoldDB" id="A0A2M8PGD8"/>
<name>A0A2M8PGD8_9CHLR</name>
<dbReference type="PANTHER" id="PTHR48025:SF1">
    <property type="entry name" value="RRM DOMAIN-CONTAINING PROTEIN"/>
    <property type="match status" value="1"/>
</dbReference>
<dbReference type="InterPro" id="IPR035979">
    <property type="entry name" value="RBD_domain_sf"/>
</dbReference>
<dbReference type="InterPro" id="IPR050502">
    <property type="entry name" value="Euk_RNA-bind_prot"/>
</dbReference>